<protein>
    <submittedName>
        <fullName evidence="2">Uncharacterized protein</fullName>
    </submittedName>
</protein>
<name>A0AA39YMR5_9PEZI</name>
<keyword evidence="3" id="KW-1185">Reference proteome</keyword>
<feature type="compositionally biased region" description="Low complexity" evidence="1">
    <location>
        <begin position="506"/>
        <end position="517"/>
    </location>
</feature>
<feature type="compositionally biased region" description="Polar residues" evidence="1">
    <location>
        <begin position="147"/>
        <end position="159"/>
    </location>
</feature>
<evidence type="ECO:0000313" key="3">
    <source>
        <dbReference type="Proteomes" id="UP001174936"/>
    </source>
</evidence>
<feature type="region of interest" description="Disordered" evidence="1">
    <location>
        <begin position="116"/>
        <end position="159"/>
    </location>
</feature>
<evidence type="ECO:0000256" key="1">
    <source>
        <dbReference type="SAM" id="MobiDB-lite"/>
    </source>
</evidence>
<evidence type="ECO:0000313" key="2">
    <source>
        <dbReference type="EMBL" id="KAK0655394.1"/>
    </source>
</evidence>
<feature type="compositionally biased region" description="Polar residues" evidence="1">
    <location>
        <begin position="117"/>
        <end position="136"/>
    </location>
</feature>
<sequence length="573" mass="61886">MPPDNKIPVLTCEKFQLDHKWVNEAFPTAKICPLCGKRLPPFHPLDESLLIGSRCQTTKILHSGFREVAPNATFCMACGDDIDDINLPSTTPVQQPPAPPPRIHPNYEAEVIEISDSPLTTSSPKPLLSTRPNDSIENPRRPPPIQVAQTQPAESTTRSRLSAAVVATGGLRTQAQVMGHLVREQLMAHRKSKSRPPAAKEPPLTSTAKLQIWTCSYIAKPFLETTFQAWQPPLEEIHSTGTFQIPNGITWPNLGAFVDYLIDEVVNLDNNVPLSSARAELVSSAMTKNKKPYIEKLVIKKNDPVTWPELRTHWSSSGGDTEKAQAVTCIHMLVPNEITEDLESSPVVNADDSDNSAVPVTPTPAKKKIVVASRQAVNKKGVLSKGGEGIGSETSQPSSTRGKGKGKTTADAKLGQKAPDVSVPQERPTRARKLTEKMKEMKAQQQQGTSRGKRGGKASDVAIKQEQDQMVKVKEEVLPGVGKHGRSASMAASRAVEPRGKRQRQLSGASGDDDAASMASLGDYEFGELDGSGVVAETLNPFLSPDWGLTPARAALEAAIEGLEDISDIEGGY</sequence>
<comment type="caution">
    <text evidence="2">The sequence shown here is derived from an EMBL/GenBank/DDBJ whole genome shotgun (WGS) entry which is preliminary data.</text>
</comment>
<reference evidence="2" key="1">
    <citation type="submission" date="2023-06" db="EMBL/GenBank/DDBJ databases">
        <title>Genome-scale phylogeny and comparative genomics of the fungal order Sordariales.</title>
        <authorList>
            <consortium name="Lawrence Berkeley National Laboratory"/>
            <person name="Hensen N."/>
            <person name="Bonometti L."/>
            <person name="Westerberg I."/>
            <person name="Brannstrom I.O."/>
            <person name="Guillou S."/>
            <person name="Cros-Aarteil S."/>
            <person name="Calhoun S."/>
            <person name="Haridas S."/>
            <person name="Kuo A."/>
            <person name="Mondo S."/>
            <person name="Pangilinan J."/>
            <person name="Riley R."/>
            <person name="Labutti K."/>
            <person name="Andreopoulos B."/>
            <person name="Lipzen A."/>
            <person name="Chen C."/>
            <person name="Yanf M."/>
            <person name="Daum C."/>
            <person name="Ng V."/>
            <person name="Clum A."/>
            <person name="Steindorff A."/>
            <person name="Ohm R."/>
            <person name="Martin F."/>
            <person name="Silar P."/>
            <person name="Natvig D."/>
            <person name="Lalanne C."/>
            <person name="Gautier V."/>
            <person name="Ament-Velasquez S.L."/>
            <person name="Kruys A."/>
            <person name="Hutchinson M.I."/>
            <person name="Powell A.J."/>
            <person name="Barry K."/>
            <person name="Miller A.N."/>
            <person name="Grigoriev I.V."/>
            <person name="Debuchy R."/>
            <person name="Gladieux P."/>
            <person name="Thoren M.H."/>
            <person name="Johannesson H."/>
        </authorList>
    </citation>
    <scope>NUCLEOTIDE SEQUENCE</scope>
    <source>
        <strain evidence="2">SMH2532-1</strain>
    </source>
</reference>
<gene>
    <name evidence="2" type="ORF">B0T16DRAFT_384296</name>
</gene>
<dbReference type="Proteomes" id="UP001174936">
    <property type="component" value="Unassembled WGS sequence"/>
</dbReference>
<feature type="region of interest" description="Disordered" evidence="1">
    <location>
        <begin position="380"/>
        <end position="517"/>
    </location>
</feature>
<dbReference type="AlphaFoldDB" id="A0AA39YMR5"/>
<feature type="compositionally biased region" description="Basic and acidic residues" evidence="1">
    <location>
        <begin position="463"/>
        <end position="477"/>
    </location>
</feature>
<dbReference type="EMBL" id="JAULSV010000001">
    <property type="protein sequence ID" value="KAK0655394.1"/>
    <property type="molecule type" value="Genomic_DNA"/>
</dbReference>
<proteinExistence type="predicted"/>
<organism evidence="2 3">
    <name type="scientific">Cercophora newfieldiana</name>
    <dbReference type="NCBI Taxonomy" id="92897"/>
    <lineage>
        <taxon>Eukaryota</taxon>
        <taxon>Fungi</taxon>
        <taxon>Dikarya</taxon>
        <taxon>Ascomycota</taxon>
        <taxon>Pezizomycotina</taxon>
        <taxon>Sordariomycetes</taxon>
        <taxon>Sordariomycetidae</taxon>
        <taxon>Sordariales</taxon>
        <taxon>Lasiosphaeriaceae</taxon>
        <taxon>Cercophora</taxon>
    </lineage>
</organism>
<accession>A0AA39YMR5</accession>
<feature type="compositionally biased region" description="Basic and acidic residues" evidence="1">
    <location>
        <begin position="427"/>
        <end position="442"/>
    </location>
</feature>